<evidence type="ECO:0000256" key="4">
    <source>
        <dbReference type="ARBA" id="ARBA00022989"/>
    </source>
</evidence>
<dbReference type="GO" id="GO:0005886">
    <property type="term" value="C:plasma membrane"/>
    <property type="evidence" value="ECO:0007669"/>
    <property type="project" value="TreeGrafter"/>
</dbReference>
<evidence type="ECO:0000256" key="3">
    <source>
        <dbReference type="ARBA" id="ARBA00022692"/>
    </source>
</evidence>
<evidence type="ECO:0000256" key="2">
    <source>
        <dbReference type="ARBA" id="ARBA00008974"/>
    </source>
</evidence>
<organism evidence="7 8">
    <name type="scientific">Craterilacuibacter sinensis</name>
    <dbReference type="NCBI Taxonomy" id="2686017"/>
    <lineage>
        <taxon>Bacteria</taxon>
        <taxon>Pseudomonadati</taxon>
        <taxon>Pseudomonadota</taxon>
        <taxon>Betaproteobacteria</taxon>
        <taxon>Neisseriales</taxon>
        <taxon>Neisseriaceae</taxon>
        <taxon>Craterilacuibacter</taxon>
    </lineage>
</organism>
<feature type="transmembrane region" description="Helical" evidence="6">
    <location>
        <begin position="270"/>
        <end position="292"/>
    </location>
</feature>
<dbReference type="CDD" id="cd11555">
    <property type="entry name" value="SLC-NCS1sbd_u1"/>
    <property type="match status" value="1"/>
</dbReference>
<feature type="transmembrane region" description="Helical" evidence="6">
    <location>
        <begin position="154"/>
        <end position="176"/>
    </location>
</feature>
<evidence type="ECO:0000256" key="5">
    <source>
        <dbReference type="ARBA" id="ARBA00023136"/>
    </source>
</evidence>
<keyword evidence="4 6" id="KW-1133">Transmembrane helix</keyword>
<dbReference type="RefSeq" id="WP_160795576.1">
    <property type="nucleotide sequence ID" value="NZ_WSSB01000004.1"/>
</dbReference>
<gene>
    <name evidence="7" type="ORF">GQF02_05855</name>
</gene>
<comment type="subcellular location">
    <subcellularLocation>
        <location evidence="1">Membrane</location>
        <topology evidence="1">Multi-pass membrane protein</topology>
    </subcellularLocation>
</comment>
<feature type="transmembrane region" description="Helical" evidence="6">
    <location>
        <begin position="454"/>
        <end position="471"/>
    </location>
</feature>
<keyword evidence="8" id="KW-1185">Reference proteome</keyword>
<dbReference type="PANTHER" id="PTHR30618:SF6">
    <property type="entry name" value="NCS1 FAMILY NUCLEOBASE:CATION SYMPORTER-1"/>
    <property type="match status" value="1"/>
</dbReference>
<name>A0A845BMS4_9NEIS</name>
<feature type="transmembrane region" description="Helical" evidence="6">
    <location>
        <begin position="312"/>
        <end position="337"/>
    </location>
</feature>
<feature type="transmembrane region" description="Helical" evidence="6">
    <location>
        <begin position="97"/>
        <end position="114"/>
    </location>
</feature>
<evidence type="ECO:0000313" key="8">
    <source>
        <dbReference type="Proteomes" id="UP000467214"/>
    </source>
</evidence>
<dbReference type="AlphaFoldDB" id="A0A845BMS4"/>
<dbReference type="EMBL" id="WSSB01000004">
    <property type="protein sequence ID" value="MXR36498.1"/>
    <property type="molecule type" value="Genomic_DNA"/>
</dbReference>
<evidence type="ECO:0000256" key="6">
    <source>
        <dbReference type="SAM" id="Phobius"/>
    </source>
</evidence>
<dbReference type="Proteomes" id="UP000467214">
    <property type="component" value="Unassembled WGS sequence"/>
</dbReference>
<protein>
    <submittedName>
        <fullName evidence="7">NCS1 family nucleobase:cation symporter-1</fullName>
    </submittedName>
</protein>
<comment type="caution">
    <text evidence="7">The sequence shown here is derived from an EMBL/GenBank/DDBJ whole genome shotgun (WGS) entry which is preliminary data.</text>
</comment>
<dbReference type="Gene3D" id="1.10.4160.10">
    <property type="entry name" value="Hydantoin permease"/>
    <property type="match status" value="1"/>
</dbReference>
<evidence type="ECO:0000256" key="1">
    <source>
        <dbReference type="ARBA" id="ARBA00004141"/>
    </source>
</evidence>
<feature type="transmembrane region" description="Helical" evidence="6">
    <location>
        <begin position="50"/>
        <end position="77"/>
    </location>
</feature>
<comment type="similarity">
    <text evidence="2">Belongs to the purine-cytosine permease (2.A.39) family.</text>
</comment>
<proteinExistence type="inferred from homology"/>
<keyword evidence="3 6" id="KW-0812">Transmembrane</keyword>
<dbReference type="PANTHER" id="PTHR30618">
    <property type="entry name" value="NCS1 FAMILY PURINE/PYRIMIDINE TRANSPORTER"/>
    <property type="match status" value="1"/>
</dbReference>
<accession>A0A845BMS4</accession>
<reference evidence="7 8" key="1">
    <citation type="submission" date="2019-12" db="EMBL/GenBank/DDBJ databases">
        <title>Neisseriaceae gen. nov. sp. Genome sequencing and assembly.</title>
        <authorList>
            <person name="Liu Z."/>
            <person name="Li A."/>
        </authorList>
    </citation>
    <scope>NUCLEOTIDE SEQUENCE [LARGE SCALE GENOMIC DNA]</scope>
    <source>
        <strain evidence="7 8">B2N2-7</strain>
    </source>
</reference>
<evidence type="ECO:0000313" key="7">
    <source>
        <dbReference type="EMBL" id="MXR36498.1"/>
    </source>
</evidence>
<keyword evidence="5 6" id="KW-0472">Membrane</keyword>
<feature type="transmembrane region" description="Helical" evidence="6">
    <location>
        <begin position="188"/>
        <end position="208"/>
    </location>
</feature>
<feature type="transmembrane region" description="Helical" evidence="6">
    <location>
        <begin position="121"/>
        <end position="142"/>
    </location>
</feature>
<feature type="transmembrane region" description="Helical" evidence="6">
    <location>
        <begin position="228"/>
        <end position="249"/>
    </location>
</feature>
<dbReference type="InterPro" id="IPR045225">
    <property type="entry name" value="Uracil/uridine/allantoin_perm"/>
</dbReference>
<feature type="transmembrane region" description="Helical" evidence="6">
    <location>
        <begin position="374"/>
        <end position="395"/>
    </location>
</feature>
<feature type="transmembrane region" description="Helical" evidence="6">
    <location>
        <begin position="429"/>
        <end position="448"/>
    </location>
</feature>
<dbReference type="GO" id="GO:0015205">
    <property type="term" value="F:nucleobase transmembrane transporter activity"/>
    <property type="evidence" value="ECO:0007669"/>
    <property type="project" value="TreeGrafter"/>
</dbReference>
<feature type="transmembrane region" description="Helical" evidence="6">
    <location>
        <begin position="349"/>
        <end position="368"/>
    </location>
</feature>
<dbReference type="InterPro" id="IPR001248">
    <property type="entry name" value="Pur-cyt_permease"/>
</dbReference>
<dbReference type="Pfam" id="PF02133">
    <property type="entry name" value="Transp_cyt_pur"/>
    <property type="match status" value="1"/>
</dbReference>
<sequence>MSSSASALPDGFMVSERLANEDLLPVKERNWGSYSFFALWMSDIHSLGGYVFAAGLFFLGLSGWQILLSMLAGILIVNQLLNGVGVMGQKTGVPYPVLARLSFGVFGANIPALIRAAVGIVWYGVQTWLASLSLVILVEAIWPGASQAVSGQWLGLSALGWICFMAMWLLQLLLFWRGMEWVRRFIDFCGPAVYLVMFALAAWMLSQAGWDAFTLRLSDRVLTTAETVYEMLGVVALVVAYFAALLLNFADFSRFGVSEQAVRRGNFWGLPINFMLFALVTVIVTASTLVVFGEAILDPIEVVHRIENKPVLIIGSLTFVIATIGINIVANFVSAAYDIANVAPRHITFARGGLITALLSIAVLPWQLYHNPVVIKLFVGSLGACLGPLFGIIIVDYYWTRRRQVVVADLYSEAPDGCYWYQGGVNLRAVWAFVPAAVMACLLVLSPWFKPLEAYGWLVGTLLAGGIYGVIMPRLPATRE</sequence>